<proteinExistence type="predicted"/>
<reference evidence="1 2" key="1">
    <citation type="submission" date="2019-05" db="EMBL/GenBank/DDBJ databases">
        <title>Complete genome sequence of Izhakiella calystegiae KSNA2, an endophyte isolated from beach morning glory (Calystegia soldanella).</title>
        <authorList>
            <person name="Jiang L."/>
            <person name="Jeong J.C."/>
            <person name="Kim C.Y."/>
            <person name="Kim D.H."/>
            <person name="Kim S.W."/>
            <person name="Lee j."/>
        </authorList>
    </citation>
    <scope>NUCLEOTIDE SEQUENCE [LARGE SCALE GENOMIC DNA]</scope>
    <source>
        <strain evidence="1 2">KSNA2</strain>
    </source>
</reference>
<dbReference type="RefSeq" id="WP_138098028.1">
    <property type="nucleotide sequence ID" value="NZ_CP040428.1"/>
</dbReference>
<dbReference type="Proteomes" id="UP000302163">
    <property type="component" value="Chromosome"/>
</dbReference>
<keyword evidence="2" id="KW-1185">Reference proteome</keyword>
<organism evidence="1 2">
    <name type="scientific">Jejubacter calystegiae</name>
    <dbReference type="NCBI Taxonomy" id="2579935"/>
    <lineage>
        <taxon>Bacteria</taxon>
        <taxon>Pseudomonadati</taxon>
        <taxon>Pseudomonadota</taxon>
        <taxon>Gammaproteobacteria</taxon>
        <taxon>Enterobacterales</taxon>
        <taxon>Enterobacteriaceae</taxon>
        <taxon>Jejubacter</taxon>
    </lineage>
</organism>
<protein>
    <submittedName>
        <fullName evidence="1">Uncharacterized protein</fullName>
    </submittedName>
</protein>
<evidence type="ECO:0000313" key="1">
    <source>
        <dbReference type="EMBL" id="QCT21872.1"/>
    </source>
</evidence>
<sequence length="110" mass="12313">MVEHQEITFGDARVPVGCCTRGQFQLLMKIVSRVTREYSAQTDFAEISRGDCPCYVVEVFNKDPATVADMNFSLAEAVCDESALDDCELIAYFSSPAIWRKGRLYGDKQS</sequence>
<gene>
    <name evidence="1" type="ORF">FEM41_20535</name>
</gene>
<dbReference type="OrthoDB" id="6638654at2"/>
<dbReference type="KEGG" id="izh:FEM41_20535"/>
<accession>A0A4P8YST9</accession>
<dbReference type="AlphaFoldDB" id="A0A4P8YST9"/>
<name>A0A4P8YST9_9ENTR</name>
<evidence type="ECO:0000313" key="2">
    <source>
        <dbReference type="Proteomes" id="UP000302163"/>
    </source>
</evidence>
<dbReference type="EMBL" id="CP040428">
    <property type="protein sequence ID" value="QCT21872.1"/>
    <property type="molecule type" value="Genomic_DNA"/>
</dbReference>